<reference evidence="1 2" key="1">
    <citation type="journal article" date="2010" name="J. Bacteriol.">
        <title>Biochemical characterization of a novel indole prenyltransferase from Streptomyces sp. SN-593.</title>
        <authorList>
            <person name="Takahashi S."/>
            <person name="Takagi H."/>
            <person name="Toyoda A."/>
            <person name="Uramoto M."/>
            <person name="Nogawa T."/>
            <person name="Ueki M."/>
            <person name="Sakaki Y."/>
            <person name="Osada H."/>
        </authorList>
    </citation>
    <scope>NUCLEOTIDE SEQUENCE [LARGE SCALE GENOMIC DNA]</scope>
    <source>
        <strain evidence="1 2">SN-593</strain>
    </source>
</reference>
<keyword evidence="2" id="KW-1185">Reference proteome</keyword>
<organism evidence="1 2">
    <name type="scientific">Actinacidiphila reveromycinica</name>
    <dbReference type="NCBI Taxonomy" id="659352"/>
    <lineage>
        <taxon>Bacteria</taxon>
        <taxon>Bacillati</taxon>
        <taxon>Actinomycetota</taxon>
        <taxon>Actinomycetes</taxon>
        <taxon>Kitasatosporales</taxon>
        <taxon>Streptomycetaceae</taxon>
        <taxon>Actinacidiphila</taxon>
    </lineage>
</organism>
<reference evidence="1 2" key="4">
    <citation type="journal article" date="2020" name="Sci. Rep.">
        <title>beta-carboline chemical signals induce reveromycin production through a LuxR family regulator in Streptomyces sp. SN-593.</title>
        <authorList>
            <person name="Panthee S."/>
            <person name="Kito N."/>
            <person name="Hayashi T."/>
            <person name="Shimizu T."/>
            <person name="Ishikawa J."/>
            <person name="Hamamoto H."/>
            <person name="Osada H."/>
            <person name="Takahashi S."/>
        </authorList>
    </citation>
    <scope>NUCLEOTIDE SEQUENCE [LARGE SCALE GENOMIC DNA]</scope>
    <source>
        <strain evidence="1 2">SN-593</strain>
    </source>
</reference>
<protein>
    <submittedName>
        <fullName evidence="1">Uncharacterized protein</fullName>
    </submittedName>
</protein>
<dbReference type="RefSeq" id="WP_202234515.1">
    <property type="nucleotide sequence ID" value="NZ_AP018365.1"/>
</dbReference>
<sequence>MPVEPIPCAPGGGGDPGTSCCAPSIASVPLCREDGTPLLLVLRSACACDGAEAAPPEVAGWIDPTTGAFTDGPPPAGAVPCGSDGREDCSTVSLLRLCDQADGGCVPFLRHLVHDCDGIVTTSTDTAEDGITPYTPVGQVVDCQVCEEQCQPTVLCPQLLGISGPDSWSMPEGTESVAVTVACGPVTITDCAGNATVVNECGTAFQWAAPPSGCQPGALCAPFTVDLPEGAAVYINFLSPCDQDGDVS</sequence>
<reference evidence="1 2" key="2">
    <citation type="journal article" date="2011" name="J. Antibiot.">
        <title>Furaquinocins I and J: novel polyketide isoprenoid hybrid compounds from Streptomyces reveromyceticus SN-593.</title>
        <authorList>
            <person name="Panthee S."/>
            <person name="Takahashi S."/>
            <person name="Takagi H."/>
            <person name="Nogawa T."/>
            <person name="Oowada E."/>
            <person name="Uramoto M."/>
            <person name="Osada H."/>
        </authorList>
    </citation>
    <scope>NUCLEOTIDE SEQUENCE [LARGE SCALE GENOMIC DNA]</scope>
    <source>
        <strain evidence="1 2">SN-593</strain>
    </source>
</reference>
<evidence type="ECO:0000313" key="2">
    <source>
        <dbReference type="Proteomes" id="UP000595703"/>
    </source>
</evidence>
<dbReference type="EMBL" id="AP018365">
    <property type="protein sequence ID" value="BBA98353.1"/>
    <property type="molecule type" value="Genomic_DNA"/>
</dbReference>
<dbReference type="Proteomes" id="UP000595703">
    <property type="component" value="Chromosome"/>
</dbReference>
<dbReference type="KEGG" id="arev:RVR_4501"/>
<accession>A0A7U3VP64</accession>
<reference evidence="1 2" key="3">
    <citation type="journal article" date="2011" name="Nat. Chem. Biol.">
        <title>Reveromycin A biosynthesis uses RevG and RevJ for stereospecific spiroacetal formation.</title>
        <authorList>
            <person name="Takahashi S."/>
            <person name="Toyoda A."/>
            <person name="Sekiyama Y."/>
            <person name="Takagi H."/>
            <person name="Nogawa T."/>
            <person name="Uramoto M."/>
            <person name="Suzuki R."/>
            <person name="Koshino H."/>
            <person name="Kumano T."/>
            <person name="Panthee S."/>
            <person name="Dairi T."/>
            <person name="Ishikawa J."/>
            <person name="Ikeda H."/>
            <person name="Sakaki Y."/>
            <person name="Osada H."/>
        </authorList>
    </citation>
    <scope>NUCLEOTIDE SEQUENCE [LARGE SCALE GENOMIC DNA]</scope>
    <source>
        <strain evidence="1 2">SN-593</strain>
    </source>
</reference>
<dbReference type="AlphaFoldDB" id="A0A7U3VP64"/>
<gene>
    <name evidence="1" type="ORF">RVR_4501</name>
</gene>
<proteinExistence type="predicted"/>
<evidence type="ECO:0000313" key="1">
    <source>
        <dbReference type="EMBL" id="BBA98353.1"/>
    </source>
</evidence>
<name>A0A7U3VP64_9ACTN</name>